<proteinExistence type="predicted"/>
<dbReference type="RefSeq" id="WP_039632314.1">
    <property type="nucleotide sequence ID" value="NZ_AYSO01000015.1"/>
</dbReference>
<keyword evidence="2" id="KW-0597">Phosphoprotein</keyword>
<organism evidence="9 10">
    <name type="scientific">Clostridium argentinense CDC 2741</name>
    <dbReference type="NCBI Taxonomy" id="1418104"/>
    <lineage>
        <taxon>Bacteria</taxon>
        <taxon>Bacillati</taxon>
        <taxon>Bacillota</taxon>
        <taxon>Clostridia</taxon>
        <taxon>Eubacteriales</taxon>
        <taxon>Clostridiaceae</taxon>
        <taxon>Clostridium</taxon>
    </lineage>
</organism>
<dbReference type="Proteomes" id="UP000031366">
    <property type="component" value="Unassembled WGS sequence"/>
</dbReference>
<gene>
    <name evidence="9" type="ORF">U732_1371</name>
</gene>
<keyword evidence="1" id="KW-0813">Transport</keyword>
<accession>A0A0C1RA57</accession>
<keyword evidence="4" id="KW-0808">Transferase</keyword>
<evidence type="ECO:0000256" key="6">
    <source>
        <dbReference type="ARBA" id="ARBA00022777"/>
    </source>
</evidence>
<dbReference type="PANTHER" id="PTHR34581">
    <property type="entry name" value="PTS SYSTEM N,N'-DIACETYLCHITOBIOSE-SPECIFIC EIIB COMPONENT"/>
    <property type="match status" value="1"/>
</dbReference>
<dbReference type="InterPro" id="IPR013012">
    <property type="entry name" value="PTS_EIIB_3"/>
</dbReference>
<dbReference type="STRING" id="29341.RSJ17_13370"/>
<name>A0A0C1RA57_9CLOT</name>
<evidence type="ECO:0000256" key="5">
    <source>
        <dbReference type="ARBA" id="ARBA00022683"/>
    </source>
</evidence>
<keyword evidence="5" id="KW-0598">Phosphotransferase system</keyword>
<keyword evidence="6" id="KW-0418">Kinase</keyword>
<evidence type="ECO:0000256" key="7">
    <source>
        <dbReference type="PROSITE-ProRule" id="PRU00423"/>
    </source>
</evidence>
<dbReference type="Gene3D" id="3.40.50.2300">
    <property type="match status" value="1"/>
</dbReference>
<evidence type="ECO:0000313" key="10">
    <source>
        <dbReference type="Proteomes" id="UP000031366"/>
    </source>
</evidence>
<comment type="caution">
    <text evidence="9">The sequence shown here is derived from an EMBL/GenBank/DDBJ whole genome shotgun (WGS) entry which is preliminary data.</text>
</comment>
<dbReference type="CDD" id="cd05564">
    <property type="entry name" value="PTS_IIB_chitobiose_lichenan"/>
    <property type="match status" value="1"/>
</dbReference>
<feature type="modified residue" description="Phosphocysteine; by EIIA" evidence="7">
    <location>
        <position position="8"/>
    </location>
</feature>
<dbReference type="InterPro" id="IPR003501">
    <property type="entry name" value="PTS_EIIB_2/3"/>
</dbReference>
<evidence type="ECO:0000256" key="3">
    <source>
        <dbReference type="ARBA" id="ARBA00022597"/>
    </source>
</evidence>
<dbReference type="OrthoDB" id="9808134at2"/>
<dbReference type="InterPro" id="IPR036095">
    <property type="entry name" value="PTS_EIIB-like_sf"/>
</dbReference>
<dbReference type="EMBL" id="AYSO01000015">
    <property type="protein sequence ID" value="KIE47331.1"/>
    <property type="molecule type" value="Genomic_DNA"/>
</dbReference>
<dbReference type="PANTHER" id="PTHR34581:SF2">
    <property type="entry name" value="PTS SYSTEM N,N'-DIACETYLCHITOBIOSE-SPECIFIC EIIB COMPONENT"/>
    <property type="match status" value="1"/>
</dbReference>
<protein>
    <submittedName>
        <fullName evidence="9">PTS system, Lactose/Cellobiose specific IIB subunit</fullName>
    </submittedName>
</protein>
<evidence type="ECO:0000256" key="2">
    <source>
        <dbReference type="ARBA" id="ARBA00022553"/>
    </source>
</evidence>
<dbReference type="InterPro" id="IPR051819">
    <property type="entry name" value="PTS_sugar-specific_EIIB"/>
</dbReference>
<dbReference type="PROSITE" id="PS51100">
    <property type="entry name" value="PTS_EIIB_TYPE_3"/>
    <property type="match status" value="1"/>
</dbReference>
<dbReference type="GO" id="GO:0008982">
    <property type="term" value="F:protein-N(PI)-phosphohistidine-sugar phosphotransferase activity"/>
    <property type="evidence" value="ECO:0007669"/>
    <property type="project" value="InterPro"/>
</dbReference>
<sequence length="100" mass="10865">MKKIMLVCCAGMSTSLLVKKMQDAAAKENLEAEIFAIGEADVKNHEDVDVVLLGPQVRYLLGKMEKLMAPKGIPVSVIDSILYGTMNGEAVLKQAIDMIK</sequence>
<keyword evidence="3" id="KW-0762">Sugar transport</keyword>
<evidence type="ECO:0000256" key="4">
    <source>
        <dbReference type="ARBA" id="ARBA00022679"/>
    </source>
</evidence>
<dbReference type="Pfam" id="PF02302">
    <property type="entry name" value="PTS_IIB"/>
    <property type="match status" value="1"/>
</dbReference>
<keyword evidence="10" id="KW-1185">Reference proteome</keyword>
<evidence type="ECO:0000313" key="9">
    <source>
        <dbReference type="EMBL" id="KIE47331.1"/>
    </source>
</evidence>
<dbReference type="AlphaFoldDB" id="A0A0C1RA57"/>
<feature type="domain" description="PTS EIIB type-3" evidence="8">
    <location>
        <begin position="1"/>
        <end position="100"/>
    </location>
</feature>
<reference evidence="9 10" key="1">
    <citation type="journal article" date="2015" name="Infect. Genet. Evol.">
        <title>Genomic sequences of six botulinum neurotoxin-producing strains representing three clostridial species illustrate the mobility and diversity of botulinum neurotoxin genes.</title>
        <authorList>
            <person name="Smith T.J."/>
            <person name="Hill K.K."/>
            <person name="Xie G."/>
            <person name="Foley B.T."/>
            <person name="Williamson C.H."/>
            <person name="Foster J.T."/>
            <person name="Johnson S.L."/>
            <person name="Chertkov O."/>
            <person name="Teshima H."/>
            <person name="Gibbons H.S."/>
            <person name="Johnsky L.A."/>
            <person name="Karavis M.A."/>
            <person name="Smith L.A."/>
        </authorList>
    </citation>
    <scope>NUCLEOTIDE SEQUENCE [LARGE SCALE GENOMIC DNA]</scope>
    <source>
        <strain evidence="9 10">CDC 2741</strain>
    </source>
</reference>
<dbReference type="SUPFAM" id="SSF52794">
    <property type="entry name" value="PTS system IIB component-like"/>
    <property type="match status" value="1"/>
</dbReference>
<dbReference type="GO" id="GO:0016301">
    <property type="term" value="F:kinase activity"/>
    <property type="evidence" value="ECO:0007669"/>
    <property type="project" value="UniProtKB-KW"/>
</dbReference>
<evidence type="ECO:0000259" key="8">
    <source>
        <dbReference type="PROSITE" id="PS51100"/>
    </source>
</evidence>
<evidence type="ECO:0000256" key="1">
    <source>
        <dbReference type="ARBA" id="ARBA00022448"/>
    </source>
</evidence>
<dbReference type="GO" id="GO:0009401">
    <property type="term" value="P:phosphoenolpyruvate-dependent sugar phosphotransferase system"/>
    <property type="evidence" value="ECO:0007669"/>
    <property type="project" value="UniProtKB-KW"/>
</dbReference>